<protein>
    <recommendedName>
        <fullName evidence="1">Tail spike domain-containing protein</fullName>
    </recommendedName>
</protein>
<dbReference type="EMBL" id="RPDH01000003">
    <property type="protein sequence ID" value="RPE05559.1"/>
    <property type="molecule type" value="Genomic_DNA"/>
</dbReference>
<evidence type="ECO:0000259" key="1">
    <source>
        <dbReference type="Pfam" id="PF06605"/>
    </source>
</evidence>
<dbReference type="InterPro" id="IPR010572">
    <property type="entry name" value="Tail_dom"/>
</dbReference>
<feature type="domain" description="Tail spike" evidence="1">
    <location>
        <begin position="100"/>
        <end position="258"/>
    </location>
</feature>
<dbReference type="OrthoDB" id="1031347at2"/>
<organism evidence="2 3">
    <name type="scientific">Chitinophaga lutea</name>
    <dbReference type="NCBI Taxonomy" id="2488634"/>
    <lineage>
        <taxon>Bacteria</taxon>
        <taxon>Pseudomonadati</taxon>
        <taxon>Bacteroidota</taxon>
        <taxon>Chitinophagia</taxon>
        <taxon>Chitinophagales</taxon>
        <taxon>Chitinophagaceae</taxon>
        <taxon>Chitinophaga</taxon>
    </lineage>
</organism>
<keyword evidence="3" id="KW-1185">Reference proteome</keyword>
<evidence type="ECO:0000313" key="3">
    <source>
        <dbReference type="Proteomes" id="UP000278351"/>
    </source>
</evidence>
<proteinExistence type="predicted"/>
<dbReference type="AlphaFoldDB" id="A0A3N4PGB2"/>
<gene>
    <name evidence="2" type="ORF">EGT74_24560</name>
</gene>
<dbReference type="Proteomes" id="UP000278351">
    <property type="component" value="Unassembled WGS sequence"/>
</dbReference>
<name>A0A3N4PGB2_9BACT</name>
<dbReference type="RefSeq" id="WP_123849202.1">
    <property type="nucleotide sequence ID" value="NZ_RPDH01000003.1"/>
</dbReference>
<reference evidence="2 3" key="1">
    <citation type="submission" date="2018-11" db="EMBL/GenBank/DDBJ databases">
        <title>Chitinophaga lutea sp.nov., isolate from arsenic contaminated soil.</title>
        <authorList>
            <person name="Zong Y."/>
        </authorList>
    </citation>
    <scope>NUCLEOTIDE SEQUENCE [LARGE SCALE GENOMIC DNA]</scope>
    <source>
        <strain evidence="2 3">ZY74</strain>
    </source>
</reference>
<accession>A0A3N4PGB2</accession>
<dbReference type="Pfam" id="PF06605">
    <property type="entry name" value="Prophage_tail"/>
    <property type="match status" value="1"/>
</dbReference>
<comment type="caution">
    <text evidence="2">The sequence shown here is derived from an EMBL/GenBank/DDBJ whole genome shotgun (WGS) entry which is preliminary data.</text>
</comment>
<sequence>MIAIDILRGSDLVVTIKPDSSSNQSKAVMGDNVINLQFDLNQKIDFKLGDWCTVYGENYFLNKMPVVNKVSTYLYEYTLVMQSEYYDLGKAMFMFYDAANELKEGEFSLMGNADEFLNLIIKNANRVGAGWTKGAAISTPYVNMTFKSETCLAALVRVAQQFGTEYFVNGKVISIDKRQKDRGITLRHGRDKGLTKIDTKTQGDSSVVTRLYAFGSDKNLPPNYRNYADRLRMTDGQLYLEKNVEKYGVIEASKVFEDVYPHRTGKLTAVDAGNPFSFKDAAIDFDVNNQLMPGVAAKITFNTGQLAGYTFDIQRFDNSLKQFTILKNKDEKALDVPSSLIRPAIGDEYVLVDIIMPESYVTAAEAQLKVKAQNLVNSISEPLIEFSVTSDPIYFRKKSLKIDIGDLVWITDPDLEINKRIRVIGIVRSFQDEYEYQLTLSDGLTTSPTQDWYGGISGNSREIADINSRLNNRSSENNFVGNVIMADIPVASDTSGMFQVFVDGSGKLYKKM</sequence>
<evidence type="ECO:0000313" key="2">
    <source>
        <dbReference type="EMBL" id="RPE05559.1"/>
    </source>
</evidence>